<reference evidence="6" key="1">
    <citation type="journal article" date="2019" name="Int. J. Syst. Evol. Microbiol.">
        <title>The Global Catalogue of Microorganisms (GCM) 10K type strain sequencing project: providing services to taxonomists for standard genome sequencing and annotation.</title>
        <authorList>
            <consortium name="The Broad Institute Genomics Platform"/>
            <consortium name="The Broad Institute Genome Sequencing Center for Infectious Disease"/>
            <person name="Wu L."/>
            <person name="Ma J."/>
        </authorList>
    </citation>
    <scope>NUCLEOTIDE SEQUENCE [LARGE SCALE GENOMIC DNA]</scope>
    <source>
        <strain evidence="6">JCM 13318</strain>
    </source>
</reference>
<dbReference type="PANTHER" id="PTHR43537:SF5">
    <property type="entry name" value="UXU OPERON TRANSCRIPTIONAL REGULATOR"/>
    <property type="match status" value="1"/>
</dbReference>
<dbReference type="Gene3D" id="1.20.120.530">
    <property type="entry name" value="GntR ligand-binding domain-like"/>
    <property type="match status" value="1"/>
</dbReference>
<sequence>MTPKNGSPELTLSQQAYSVIEDMIISGSIPAGSYITEPELVEKTGLGRTPIREALQRLAREHMVTIRPRRGIYVPSLEYETELRILEVRRELDVVAVRLAARRASDDQRSKMRSLAAQLEQIGSDFPTYAETIRETHQLLAAATKNTYLVESLLPLQNLSRRYWISNLVDVEKEIAASSGCHLRMLRGAADMDVDAAEKAAYDLNDYLVDYATRAAQMA</sequence>
<dbReference type="PROSITE" id="PS50949">
    <property type="entry name" value="HTH_GNTR"/>
    <property type="match status" value="1"/>
</dbReference>
<dbReference type="InterPro" id="IPR036390">
    <property type="entry name" value="WH_DNA-bd_sf"/>
</dbReference>
<name>A0ABP4L2K6_9MICO</name>
<evidence type="ECO:0000313" key="5">
    <source>
        <dbReference type="EMBL" id="GAA1512319.1"/>
    </source>
</evidence>
<evidence type="ECO:0000256" key="1">
    <source>
        <dbReference type="ARBA" id="ARBA00023015"/>
    </source>
</evidence>
<keyword evidence="2" id="KW-0238">DNA-binding</keyword>
<dbReference type="RefSeq" id="WP_344215528.1">
    <property type="nucleotide sequence ID" value="NZ_BAAALX010000008.1"/>
</dbReference>
<dbReference type="Pfam" id="PF00392">
    <property type="entry name" value="GntR"/>
    <property type="match status" value="1"/>
</dbReference>
<dbReference type="InterPro" id="IPR036388">
    <property type="entry name" value="WH-like_DNA-bd_sf"/>
</dbReference>
<keyword evidence="1" id="KW-0805">Transcription regulation</keyword>
<comment type="caution">
    <text evidence="5">The sequence shown here is derived from an EMBL/GenBank/DDBJ whole genome shotgun (WGS) entry which is preliminary data.</text>
</comment>
<dbReference type="EMBL" id="BAAALX010000008">
    <property type="protein sequence ID" value="GAA1512319.1"/>
    <property type="molecule type" value="Genomic_DNA"/>
</dbReference>
<accession>A0ABP4L2K6</accession>
<dbReference type="SUPFAM" id="SSF46785">
    <property type="entry name" value="Winged helix' DNA-binding domain"/>
    <property type="match status" value="1"/>
</dbReference>
<evidence type="ECO:0000256" key="2">
    <source>
        <dbReference type="ARBA" id="ARBA00023125"/>
    </source>
</evidence>
<gene>
    <name evidence="5" type="ORF">GCM10009690_14180</name>
</gene>
<dbReference type="PANTHER" id="PTHR43537">
    <property type="entry name" value="TRANSCRIPTIONAL REGULATOR, GNTR FAMILY"/>
    <property type="match status" value="1"/>
</dbReference>
<evidence type="ECO:0000313" key="6">
    <source>
        <dbReference type="Proteomes" id="UP001500177"/>
    </source>
</evidence>
<dbReference type="SMART" id="SM00895">
    <property type="entry name" value="FCD"/>
    <property type="match status" value="1"/>
</dbReference>
<evidence type="ECO:0000256" key="3">
    <source>
        <dbReference type="ARBA" id="ARBA00023163"/>
    </source>
</evidence>
<dbReference type="SMART" id="SM00345">
    <property type="entry name" value="HTH_GNTR"/>
    <property type="match status" value="1"/>
</dbReference>
<dbReference type="InterPro" id="IPR008920">
    <property type="entry name" value="TF_FadR/GntR_C"/>
</dbReference>
<dbReference type="Gene3D" id="1.10.10.10">
    <property type="entry name" value="Winged helix-like DNA-binding domain superfamily/Winged helix DNA-binding domain"/>
    <property type="match status" value="1"/>
</dbReference>
<dbReference type="CDD" id="cd07377">
    <property type="entry name" value="WHTH_GntR"/>
    <property type="match status" value="1"/>
</dbReference>
<keyword evidence="3" id="KW-0804">Transcription</keyword>
<keyword evidence="6" id="KW-1185">Reference proteome</keyword>
<dbReference type="SUPFAM" id="SSF48008">
    <property type="entry name" value="GntR ligand-binding domain-like"/>
    <property type="match status" value="1"/>
</dbReference>
<dbReference type="InterPro" id="IPR011711">
    <property type="entry name" value="GntR_C"/>
</dbReference>
<feature type="domain" description="HTH gntR-type" evidence="4">
    <location>
        <begin position="10"/>
        <end position="77"/>
    </location>
</feature>
<proteinExistence type="predicted"/>
<dbReference type="InterPro" id="IPR000524">
    <property type="entry name" value="Tscrpt_reg_HTH_GntR"/>
</dbReference>
<dbReference type="Pfam" id="PF07729">
    <property type="entry name" value="FCD"/>
    <property type="match status" value="1"/>
</dbReference>
<evidence type="ECO:0000259" key="4">
    <source>
        <dbReference type="PROSITE" id="PS50949"/>
    </source>
</evidence>
<dbReference type="Proteomes" id="UP001500177">
    <property type="component" value="Unassembled WGS sequence"/>
</dbReference>
<protein>
    <submittedName>
        <fullName evidence="5">GntR family transcriptional regulator</fullName>
    </submittedName>
</protein>
<organism evidence="5 6">
    <name type="scientific">Brevibacterium permense</name>
    <dbReference type="NCBI Taxonomy" id="234834"/>
    <lineage>
        <taxon>Bacteria</taxon>
        <taxon>Bacillati</taxon>
        <taxon>Actinomycetota</taxon>
        <taxon>Actinomycetes</taxon>
        <taxon>Micrococcales</taxon>
        <taxon>Brevibacteriaceae</taxon>
        <taxon>Brevibacterium</taxon>
    </lineage>
</organism>